<evidence type="ECO:0000256" key="2">
    <source>
        <dbReference type="ARBA" id="ARBA00022448"/>
    </source>
</evidence>
<keyword evidence="7 12" id="KW-0040">ANK repeat</keyword>
<keyword evidence="2" id="KW-0813">Transport</keyword>
<feature type="compositionally biased region" description="Low complexity" evidence="14">
    <location>
        <begin position="1591"/>
        <end position="1629"/>
    </location>
</feature>
<feature type="repeat" description="ANK" evidence="12">
    <location>
        <begin position="295"/>
        <end position="327"/>
    </location>
</feature>
<evidence type="ECO:0000256" key="5">
    <source>
        <dbReference type="ARBA" id="ARBA00022737"/>
    </source>
</evidence>
<feature type="coiled-coil region" evidence="13">
    <location>
        <begin position="1450"/>
        <end position="1477"/>
    </location>
</feature>
<evidence type="ECO:0000313" key="18">
    <source>
        <dbReference type="RefSeq" id="XP_020718845.1"/>
    </source>
</evidence>
<comment type="subcellular location">
    <subcellularLocation>
        <location evidence="1">Membrane</location>
        <topology evidence="1">Multi-pass membrane protein</topology>
    </subcellularLocation>
</comment>
<feature type="transmembrane region" description="Helical" evidence="15">
    <location>
        <begin position="580"/>
        <end position="598"/>
    </location>
</feature>
<feature type="transmembrane region" description="Helical" evidence="15">
    <location>
        <begin position="641"/>
        <end position="661"/>
    </location>
</feature>
<evidence type="ECO:0000256" key="6">
    <source>
        <dbReference type="ARBA" id="ARBA00022989"/>
    </source>
</evidence>
<keyword evidence="3" id="KW-0716">Sensory transduction</keyword>
<keyword evidence="13" id="KW-0175">Coiled coil</keyword>
<dbReference type="InterPro" id="IPR019579">
    <property type="entry name" value="FAM161A/B"/>
</dbReference>
<dbReference type="KEGG" id="bter:100648936"/>
<feature type="repeat" description="ANK" evidence="12">
    <location>
        <begin position="230"/>
        <end position="262"/>
    </location>
</feature>
<dbReference type="Pfam" id="PF00520">
    <property type="entry name" value="Ion_trans"/>
    <property type="match status" value="1"/>
</dbReference>
<keyword evidence="9 15" id="KW-0472">Membrane</keyword>
<dbReference type="InterPro" id="IPR036770">
    <property type="entry name" value="Ankyrin_rpt-contain_sf"/>
</dbReference>
<accession>A0A9B7CW41</accession>
<reference evidence="18" key="1">
    <citation type="submission" date="2025-08" db="UniProtKB">
        <authorList>
            <consortium name="RefSeq"/>
        </authorList>
    </citation>
    <scope>IDENTIFICATION</scope>
</reference>
<dbReference type="SUPFAM" id="SSF48403">
    <property type="entry name" value="Ankyrin repeat"/>
    <property type="match status" value="1"/>
</dbReference>
<dbReference type="Proteomes" id="UP000835206">
    <property type="component" value="Chromosome 5"/>
</dbReference>
<keyword evidence="5" id="KW-0677">Repeat</keyword>
<feature type="domain" description="Ion transport" evidence="16">
    <location>
        <begin position="553"/>
        <end position="776"/>
    </location>
</feature>
<evidence type="ECO:0000256" key="4">
    <source>
        <dbReference type="ARBA" id="ARBA00022692"/>
    </source>
</evidence>
<evidence type="ECO:0000256" key="14">
    <source>
        <dbReference type="SAM" id="MobiDB-lite"/>
    </source>
</evidence>
<keyword evidence="11" id="KW-0407">Ion channel</keyword>
<evidence type="ECO:0000256" key="10">
    <source>
        <dbReference type="ARBA" id="ARBA00023180"/>
    </source>
</evidence>
<dbReference type="PANTHER" id="PTHR47143:SF1">
    <property type="entry name" value="ION_TRANS DOMAIN-CONTAINING PROTEIN"/>
    <property type="match status" value="1"/>
</dbReference>
<evidence type="ECO:0000256" key="12">
    <source>
        <dbReference type="PROSITE-ProRule" id="PRU00023"/>
    </source>
</evidence>
<keyword evidence="17" id="KW-1185">Reference proteome</keyword>
<feature type="compositionally biased region" description="Basic and acidic residues" evidence="14">
    <location>
        <begin position="1686"/>
        <end position="1695"/>
    </location>
</feature>
<feature type="transmembrane region" description="Helical" evidence="15">
    <location>
        <begin position="747"/>
        <end position="769"/>
    </location>
</feature>
<proteinExistence type="predicted"/>
<evidence type="ECO:0000313" key="17">
    <source>
        <dbReference type="Proteomes" id="UP000835206"/>
    </source>
</evidence>
<feature type="repeat" description="ANK" evidence="12">
    <location>
        <begin position="395"/>
        <end position="429"/>
    </location>
</feature>
<dbReference type="GO" id="GO:0005216">
    <property type="term" value="F:monoatomic ion channel activity"/>
    <property type="evidence" value="ECO:0007669"/>
    <property type="project" value="InterPro"/>
</dbReference>
<feature type="repeat" description="ANK" evidence="12">
    <location>
        <begin position="430"/>
        <end position="462"/>
    </location>
</feature>
<dbReference type="RefSeq" id="XP_020718845.1">
    <property type="nucleotide sequence ID" value="XM_020863186.2"/>
</dbReference>
<feature type="repeat" description="ANK" evidence="12">
    <location>
        <begin position="196"/>
        <end position="222"/>
    </location>
</feature>
<organism evidence="17 18">
    <name type="scientific">Bombus terrestris</name>
    <name type="common">Buff-tailed bumblebee</name>
    <name type="synonym">Apis terrestris</name>
    <dbReference type="NCBI Taxonomy" id="30195"/>
    <lineage>
        <taxon>Eukaryota</taxon>
        <taxon>Metazoa</taxon>
        <taxon>Ecdysozoa</taxon>
        <taxon>Arthropoda</taxon>
        <taxon>Hexapoda</taxon>
        <taxon>Insecta</taxon>
        <taxon>Pterygota</taxon>
        <taxon>Neoptera</taxon>
        <taxon>Endopterygota</taxon>
        <taxon>Hymenoptera</taxon>
        <taxon>Apocrita</taxon>
        <taxon>Aculeata</taxon>
        <taxon>Apoidea</taxon>
        <taxon>Anthophila</taxon>
        <taxon>Apidae</taxon>
        <taxon>Bombus</taxon>
        <taxon>Bombus</taxon>
    </lineage>
</organism>
<dbReference type="PROSITE" id="PS50088">
    <property type="entry name" value="ANK_REPEAT"/>
    <property type="match status" value="8"/>
</dbReference>
<evidence type="ECO:0000256" key="3">
    <source>
        <dbReference type="ARBA" id="ARBA00022606"/>
    </source>
</evidence>
<feature type="repeat" description="ANK" evidence="12">
    <location>
        <begin position="362"/>
        <end position="394"/>
    </location>
</feature>
<dbReference type="Pfam" id="PF10595">
    <property type="entry name" value="FAM161A_B"/>
    <property type="match status" value="1"/>
</dbReference>
<feature type="region of interest" description="Disordered" evidence="14">
    <location>
        <begin position="1590"/>
        <end position="1643"/>
    </location>
</feature>
<feature type="transmembrane region" description="Helical" evidence="15">
    <location>
        <begin position="553"/>
        <end position="574"/>
    </location>
</feature>
<feature type="region of interest" description="Disordered" evidence="14">
    <location>
        <begin position="1673"/>
        <end position="1695"/>
    </location>
</feature>
<sequence>MSILNNKPLLNKFLNNHNFQEGSNIMSLSSTVNNYIDDCEDIWMNDMEEDSISSEYSSEPVICHIKERQITNQQPWNTEEIILALSDLPAGKHALSVIPTLHGDILDKVLHEFLNIDDSKLSVNIQKTATSSFSTGCIQNTLLNIENEAALNTTALQLFLRWPNTCLLVSCYLSHVNVVKALLKSKNAIISARDSDGRTPLHLAACTASLTILEELLKHGANPCEWDFGKKYTPLHYAAATGDLACVKCLIKSQADVNAGIHGKSPLYYAVLNNAADCVKALLEAGASPNNPQVYTETPLHVAAGLGSVMCTKLLLTYGADVRFRFGSMKSTPLHLAAEEGSAECTKLLLDAGAECEAKNARGQTPMHLAVLSQSMETLDVLLNIGAKVNIEDNDGRTPLHAAVTKSARGIELVKILLQAGALVNKADKFGYTPLHIAALNENSPTVIMLLSKGADLTARTKGGISALSFIVRRTPDVLPRFISRLDQAISLHDHELGDVDCELRLDFRPLVSGGRGETNLMLCLVESGQRHILKHPLCESFLYLKWLRIRKFFLLSLIFHSIFVAFFTAYIVVEKFRGIVFWPVLIFTITIAGKELFQMAHGICSYIKRWENWLQWSVVLLSSIVLNMPKHCPGWQCHGWQHHVAAVSILLIWIVLMMVVGKFPMFGLYIQMFTQVSINFFKFLGAYIFLIIGFSLGFNVLLKNDSFKYPLIALLKSIVMMSGELEFEDIFISTEAPIEYSGTAHFMFLSFVILVTVILANLMMGLAVSDIQELRRCAGLDGLVRRAELVAHLEHMLFSKLLDHAPNAIMKACRRGALLLHPPHYCAIYIRPNDPREKRLPQELIKAIYRLVIERKHKNVKTKGTSIYNAYNIGMDTSRLNRLYSSTSTDNNQQLNELAAELKRCSFNIATRLDMLTNRVESIVRESNNSHQSMHPKPTTNFIFNCNIWNITVKLLFVTIINVSIPAFFAQYNNVLLQCVAKLLCLKAMTEHRGMSFYNSCIKVPVDPYSGQPIPSYERIGSKKDKEDNNLYNKHKINLMKGDQLISESGISSPTEIMDNFLEFLDSIPNYDQVYHLSNEQFKQKVDYLKRKQKLLLKNLQNSLIDHENANVPKFSVPKYNKKLRIKSKNEINDLTLNGKKCYLEESRTPSPLLFLSSKFNELSEDQDLLTNSRRYEENGTVCKKKIYLNNKNWSTWNRLSSNDNIESDTDSIETRSLPANIAKEWHPTVPKPFSFTVREEAGKYMAHTGMEEQKCKNLKSNKKSLRRKRRVRPIPLTSKIPLYDKLLAEKEERSRIIREESALNLMSQVRPFRLECDRRAWRFLARSSPEIRSKSVNMNTKFKAKPVPKNLFSTEIYDRMLEDEYYRQLQKQLRAAQLMKSSSLPPSMARRERVKSACTRLQNTVKNCNEDVKDKNVSQLSDNNLTPLETHKPTMPILPIRGNNLAAILRCQVSREKLEREIREKMEERRREQTAKIRQSLIGRNPVWRALRSAARHEHERDLSIRTLLRRDEAREQEERHRLQMEMMLDRVTQIPTLFERHSQSYQSLTQGQQNVSCSKMLQQKKKKKQYRQALNTVNSYINYENISRSDSGSSTSSSHTFLSASQSLNSSNTSISQSSEKSITKSQVSLSKRKGDRSQLKVSINETAELIEDKNKNDKLCDNECLISNDDRNENATQSNKYNTERRLSGVH</sequence>
<evidence type="ECO:0000259" key="16">
    <source>
        <dbReference type="Pfam" id="PF00520"/>
    </source>
</evidence>
<dbReference type="GO" id="GO:0034703">
    <property type="term" value="C:cation channel complex"/>
    <property type="evidence" value="ECO:0007669"/>
    <property type="project" value="UniProtKB-ARBA"/>
</dbReference>
<evidence type="ECO:0000256" key="11">
    <source>
        <dbReference type="ARBA" id="ARBA00023303"/>
    </source>
</evidence>
<dbReference type="InterPro" id="IPR005821">
    <property type="entry name" value="Ion_trans_dom"/>
</dbReference>
<feature type="transmembrane region" description="Helical" evidence="15">
    <location>
        <begin position="681"/>
        <end position="702"/>
    </location>
</feature>
<name>A0A9B7CW41_BOMTE</name>
<dbReference type="PROSITE" id="PS50297">
    <property type="entry name" value="ANK_REP_REGION"/>
    <property type="match status" value="8"/>
</dbReference>
<dbReference type="GeneID" id="100648936"/>
<evidence type="ECO:0000256" key="15">
    <source>
        <dbReference type="SAM" id="Phobius"/>
    </source>
</evidence>
<dbReference type="PANTHER" id="PTHR47143">
    <property type="entry name" value="TRANSIENT RECEPTOR POTENTIAL CATION CHANNEL PROTEIN PAINLESS"/>
    <property type="match status" value="1"/>
</dbReference>
<gene>
    <name evidence="18" type="primary">LOC100648936</name>
</gene>
<evidence type="ECO:0000256" key="9">
    <source>
        <dbReference type="ARBA" id="ARBA00023136"/>
    </source>
</evidence>
<dbReference type="InterPro" id="IPR052076">
    <property type="entry name" value="TRP_cation_channel"/>
</dbReference>
<evidence type="ECO:0000256" key="13">
    <source>
        <dbReference type="SAM" id="Coils"/>
    </source>
</evidence>
<dbReference type="Gene3D" id="1.25.40.20">
    <property type="entry name" value="Ankyrin repeat-containing domain"/>
    <property type="match status" value="1"/>
</dbReference>
<dbReference type="InterPro" id="IPR002110">
    <property type="entry name" value="Ankyrin_rpt"/>
</dbReference>
<keyword evidence="6 15" id="KW-1133">Transmembrane helix</keyword>
<feature type="repeat" description="ANK" evidence="12">
    <location>
        <begin position="329"/>
        <end position="361"/>
    </location>
</feature>
<keyword evidence="4 15" id="KW-0812">Transmembrane</keyword>
<evidence type="ECO:0000256" key="1">
    <source>
        <dbReference type="ARBA" id="ARBA00004141"/>
    </source>
</evidence>
<keyword evidence="10" id="KW-0325">Glycoprotein</keyword>
<dbReference type="CTD" id="38037"/>
<feature type="repeat" description="ANK" evidence="12">
    <location>
        <begin position="262"/>
        <end position="294"/>
    </location>
</feature>
<protein>
    <submittedName>
        <fullName evidence="18">Uncharacterized protein LOC100648936</fullName>
    </submittedName>
</protein>
<evidence type="ECO:0000256" key="7">
    <source>
        <dbReference type="ARBA" id="ARBA00023043"/>
    </source>
</evidence>
<dbReference type="Pfam" id="PF12796">
    <property type="entry name" value="Ank_2"/>
    <property type="match status" value="4"/>
</dbReference>
<dbReference type="OrthoDB" id="7464126at2759"/>
<evidence type="ECO:0000256" key="8">
    <source>
        <dbReference type="ARBA" id="ARBA00023065"/>
    </source>
</evidence>
<keyword evidence="8" id="KW-0406">Ion transport</keyword>
<dbReference type="SMART" id="SM00248">
    <property type="entry name" value="ANK"/>
    <property type="match status" value="9"/>
</dbReference>